<evidence type="ECO:0000256" key="4">
    <source>
        <dbReference type="ARBA" id="ARBA00022833"/>
    </source>
</evidence>
<comment type="cofactor">
    <cofactor evidence="1">
        <name>Zn(2+)</name>
        <dbReference type="ChEBI" id="CHEBI:29105"/>
    </cofactor>
</comment>
<reference evidence="10 11" key="1">
    <citation type="submission" date="2018-04" db="EMBL/GenBank/DDBJ databases">
        <title>Flavobacterium sp. nov., isolated from glacier ice.</title>
        <authorList>
            <person name="Liu Q."/>
            <person name="Xin Y.-H."/>
        </authorList>
    </citation>
    <scope>NUCLEOTIDE SEQUENCE [LARGE SCALE GENOMIC DNA]</scope>
    <source>
        <strain evidence="10 11">LB2P30</strain>
    </source>
</reference>
<dbReference type="PANTHER" id="PTHR43350:SF19">
    <property type="entry name" value="D-GULOSIDE 3-DEHYDROGENASE"/>
    <property type="match status" value="1"/>
</dbReference>
<sequence>MKQIIQSFKTGATILEEVPAPQVKRGAVLIQTTRSLVSLGTERMLVEFGKSNLISKARQQPDKVKQVLDKIKTEGLVPTLEAVFNKLGEPLPLGYCNVGRVIAVGEGVSEFKVGDRVASNGQHAEFVCIPKNLVAHIPDGVSDDEAVFTVIGSIGLQGIRLLNPTLGETIVVVGLGLIGLLTAQLLVANGCRVVGVDIDESKLELSKQWGVIPFNPKSGDVVKFVEGITGGIGADGVLITASAKTDEIVSQAARMSRKRGRIVLVGVIGLNLSRAEFYEKELSFQVSCSYGPGRYDEDYENRGNDYPLAFVRWTEKRNFEAILQAISSKKLVVNKMITEIVPLESYQTIYGEIGSSKSIASILSYKEQHIENPSNTIQLKEASFKEAKGVIGIVGAGNFTKMTMLPALKGSGAHYKYIASQGGVSGTAMAQKYGFSHSTTNYKEILADQEVDLLLITTRHNLHASMSVESLRAGKHVFVEKPLALNTDELECVIEAQQASGKTITVGFNRRFSPHAEKMKSLLGSAPMNVIATMNAGFIPANVWIHDLKVGGGRIVGEACHFIDLITFLTGSKVKAVCMNAMGINPEENTDNATILLQYENGSTGVINYFSNGSKAYAKERVEVYSQERTLVMDNFRKTEGFGFKGFSKLKTSLDKGHKNQFHSLINRIQNGGAPLISMEDLINTSKASFAAIESLKTGSWVKI</sequence>
<dbReference type="CDD" id="cd08255">
    <property type="entry name" value="2-desacetyl-2-hydroxyethyl_bacteriochlorophyllide_like"/>
    <property type="match status" value="1"/>
</dbReference>
<dbReference type="RefSeq" id="WP_116761953.1">
    <property type="nucleotide sequence ID" value="NZ_QCZH01000005.1"/>
</dbReference>
<dbReference type="Pfam" id="PF22725">
    <property type="entry name" value="GFO_IDH_MocA_C3"/>
    <property type="match status" value="1"/>
</dbReference>
<evidence type="ECO:0000313" key="11">
    <source>
        <dbReference type="Proteomes" id="UP000245618"/>
    </source>
</evidence>
<dbReference type="Pfam" id="PF01408">
    <property type="entry name" value="GFO_IDH_MocA"/>
    <property type="match status" value="1"/>
</dbReference>
<evidence type="ECO:0000256" key="3">
    <source>
        <dbReference type="ARBA" id="ARBA00022723"/>
    </source>
</evidence>
<dbReference type="Gene3D" id="3.40.50.720">
    <property type="entry name" value="NAD(P)-binding Rossmann-like Domain"/>
    <property type="match status" value="2"/>
</dbReference>
<protein>
    <submittedName>
        <fullName evidence="10">Dehydrogenase</fullName>
    </submittedName>
</protein>
<evidence type="ECO:0000256" key="1">
    <source>
        <dbReference type="ARBA" id="ARBA00001947"/>
    </source>
</evidence>
<keyword evidence="4" id="KW-0862">Zinc</keyword>
<dbReference type="Pfam" id="PF00107">
    <property type="entry name" value="ADH_zinc_N"/>
    <property type="match status" value="1"/>
</dbReference>
<accession>A0A2U1JY88</accession>
<proteinExistence type="inferred from homology"/>
<name>A0A2U1JY88_9FLAO</name>
<evidence type="ECO:0000256" key="2">
    <source>
        <dbReference type="ARBA" id="ARBA00008072"/>
    </source>
</evidence>
<keyword evidence="3" id="KW-0479">Metal-binding</keyword>
<evidence type="ECO:0000256" key="5">
    <source>
        <dbReference type="ARBA" id="ARBA00023002"/>
    </source>
</evidence>
<dbReference type="InterPro" id="IPR013154">
    <property type="entry name" value="ADH-like_N"/>
</dbReference>
<dbReference type="Pfam" id="PF08240">
    <property type="entry name" value="ADH_N"/>
    <property type="match status" value="1"/>
</dbReference>
<organism evidence="10 11">
    <name type="scientific">Flavobacterium laiguense</name>
    <dbReference type="NCBI Taxonomy" id="2169409"/>
    <lineage>
        <taxon>Bacteria</taxon>
        <taxon>Pseudomonadati</taxon>
        <taxon>Bacteroidota</taxon>
        <taxon>Flavobacteriia</taxon>
        <taxon>Flavobacteriales</taxon>
        <taxon>Flavobacteriaceae</taxon>
        <taxon>Flavobacterium</taxon>
    </lineage>
</organism>
<feature type="domain" description="Alcohol dehydrogenase-like N-terminal" evidence="8">
    <location>
        <begin position="87"/>
        <end position="139"/>
    </location>
</feature>
<evidence type="ECO:0000259" key="9">
    <source>
        <dbReference type="Pfam" id="PF22725"/>
    </source>
</evidence>
<comment type="caution">
    <text evidence="10">The sequence shown here is derived from an EMBL/GenBank/DDBJ whole genome shotgun (WGS) entry which is preliminary data.</text>
</comment>
<evidence type="ECO:0000259" key="6">
    <source>
        <dbReference type="Pfam" id="PF00107"/>
    </source>
</evidence>
<dbReference type="GO" id="GO:0016491">
    <property type="term" value="F:oxidoreductase activity"/>
    <property type="evidence" value="ECO:0007669"/>
    <property type="project" value="UniProtKB-KW"/>
</dbReference>
<feature type="domain" description="GFO/IDH/MocA-like oxidoreductase" evidence="9">
    <location>
        <begin position="540"/>
        <end position="631"/>
    </location>
</feature>
<gene>
    <name evidence="10" type="ORF">DB891_07010</name>
</gene>
<dbReference type="InterPro" id="IPR000683">
    <property type="entry name" value="Gfo/Idh/MocA-like_OxRdtase_N"/>
</dbReference>
<feature type="domain" description="Alcohol dehydrogenase-like C-terminal" evidence="6">
    <location>
        <begin position="178"/>
        <end position="297"/>
    </location>
</feature>
<evidence type="ECO:0000259" key="8">
    <source>
        <dbReference type="Pfam" id="PF08240"/>
    </source>
</evidence>
<dbReference type="InterPro" id="IPR011032">
    <property type="entry name" value="GroES-like_sf"/>
</dbReference>
<dbReference type="Gene3D" id="3.90.180.10">
    <property type="entry name" value="Medium-chain alcohol dehydrogenases, catalytic domain"/>
    <property type="match status" value="1"/>
</dbReference>
<dbReference type="InterPro" id="IPR013149">
    <property type="entry name" value="ADH-like_C"/>
</dbReference>
<dbReference type="Gene3D" id="3.30.360.10">
    <property type="entry name" value="Dihydrodipicolinate Reductase, domain 2"/>
    <property type="match status" value="1"/>
</dbReference>
<dbReference type="InterPro" id="IPR036291">
    <property type="entry name" value="NAD(P)-bd_dom_sf"/>
</dbReference>
<dbReference type="PANTHER" id="PTHR43350">
    <property type="entry name" value="NAD-DEPENDENT ALCOHOL DEHYDROGENASE"/>
    <property type="match status" value="1"/>
</dbReference>
<keyword evidence="5" id="KW-0560">Oxidoreductase</keyword>
<dbReference type="SUPFAM" id="SSF51735">
    <property type="entry name" value="NAD(P)-binding Rossmann-fold domains"/>
    <property type="match status" value="2"/>
</dbReference>
<dbReference type="GO" id="GO:0046872">
    <property type="term" value="F:metal ion binding"/>
    <property type="evidence" value="ECO:0007669"/>
    <property type="project" value="UniProtKB-KW"/>
</dbReference>
<feature type="domain" description="Gfo/Idh/MocA-like oxidoreductase N-terminal" evidence="7">
    <location>
        <begin position="391"/>
        <end position="508"/>
    </location>
</feature>
<comment type="similarity">
    <text evidence="2">Belongs to the zinc-containing alcohol dehydrogenase family.</text>
</comment>
<evidence type="ECO:0000313" key="10">
    <source>
        <dbReference type="EMBL" id="PWA09914.1"/>
    </source>
</evidence>
<keyword evidence="11" id="KW-1185">Reference proteome</keyword>
<dbReference type="Proteomes" id="UP000245618">
    <property type="component" value="Unassembled WGS sequence"/>
</dbReference>
<dbReference type="SUPFAM" id="SSF55347">
    <property type="entry name" value="Glyceraldehyde-3-phosphate dehydrogenase-like, C-terminal domain"/>
    <property type="match status" value="1"/>
</dbReference>
<dbReference type="OrthoDB" id="9781031at2"/>
<dbReference type="InterPro" id="IPR055170">
    <property type="entry name" value="GFO_IDH_MocA-like_dom"/>
</dbReference>
<dbReference type="SUPFAM" id="SSF50129">
    <property type="entry name" value="GroES-like"/>
    <property type="match status" value="1"/>
</dbReference>
<dbReference type="EMBL" id="QCZH01000005">
    <property type="protein sequence ID" value="PWA09914.1"/>
    <property type="molecule type" value="Genomic_DNA"/>
</dbReference>
<dbReference type="AlphaFoldDB" id="A0A2U1JY88"/>
<dbReference type="GO" id="GO:0000166">
    <property type="term" value="F:nucleotide binding"/>
    <property type="evidence" value="ECO:0007669"/>
    <property type="project" value="InterPro"/>
</dbReference>
<evidence type="ECO:0000259" key="7">
    <source>
        <dbReference type="Pfam" id="PF01408"/>
    </source>
</evidence>